<dbReference type="InterPro" id="IPR035992">
    <property type="entry name" value="Ricin_B-like_lectins"/>
</dbReference>
<protein>
    <recommendedName>
        <fullName evidence="2">Ricin B lectin domain-containing protein</fullName>
    </recommendedName>
</protein>
<evidence type="ECO:0000313" key="3">
    <source>
        <dbReference type="EMBL" id="KAE8339049.1"/>
    </source>
</evidence>
<proteinExistence type="predicted"/>
<feature type="domain" description="Ricin B lectin" evidence="2">
    <location>
        <begin position="80"/>
        <end position="144"/>
    </location>
</feature>
<dbReference type="SUPFAM" id="SSF50370">
    <property type="entry name" value="Ricin B-like lectins"/>
    <property type="match status" value="1"/>
</dbReference>
<keyword evidence="1" id="KW-1133">Transmembrane helix</keyword>
<dbReference type="Proteomes" id="UP000325558">
    <property type="component" value="Unassembled WGS sequence"/>
</dbReference>
<dbReference type="InterPro" id="IPR000772">
    <property type="entry name" value="Ricin_B_lectin"/>
</dbReference>
<keyword evidence="1" id="KW-0812">Transmembrane</keyword>
<accession>A0A5N6Y3N3</accession>
<organism evidence="3">
    <name type="scientific">Aspergillus arachidicola</name>
    <dbReference type="NCBI Taxonomy" id="656916"/>
    <lineage>
        <taxon>Eukaryota</taxon>
        <taxon>Fungi</taxon>
        <taxon>Dikarya</taxon>
        <taxon>Ascomycota</taxon>
        <taxon>Pezizomycotina</taxon>
        <taxon>Eurotiomycetes</taxon>
        <taxon>Eurotiomycetidae</taxon>
        <taxon>Eurotiales</taxon>
        <taxon>Aspergillaceae</taxon>
        <taxon>Aspergillus</taxon>
        <taxon>Aspergillus subgen. Circumdati</taxon>
    </lineage>
</organism>
<dbReference type="Gene3D" id="2.80.10.50">
    <property type="match status" value="1"/>
</dbReference>
<dbReference type="Pfam" id="PF14200">
    <property type="entry name" value="RicinB_lectin_2"/>
    <property type="match status" value="1"/>
</dbReference>
<sequence length="211" mass="24005">MQVMIIQIPPLSIVPKSRRRGTGLQSGVMLQQVKDTPNEMFQHCCKLSHRLNLAAASGLNEYVHIDANSNTEAPMNNFNGPGLYLFQVQHSKKYLDLDESKKANHTEVQQWETRKHHEGQKWVVAAAGHDEFLILADKAGTYLTAPEVKFLRKTENQLLEISSHQLRSMSGGSLSTRKMELTSFIVWLILIRFLTSKVIATKMVLLCWFSR</sequence>
<dbReference type="AlphaFoldDB" id="A0A5N6Y3N3"/>
<name>A0A5N6Y3N3_9EURO</name>
<gene>
    <name evidence="3" type="ORF">BDV24DRAFT_153137</name>
</gene>
<feature type="transmembrane region" description="Helical" evidence="1">
    <location>
        <begin position="184"/>
        <end position="209"/>
    </location>
</feature>
<keyword evidence="1" id="KW-0472">Membrane</keyword>
<dbReference type="EMBL" id="ML737161">
    <property type="protein sequence ID" value="KAE8339049.1"/>
    <property type="molecule type" value="Genomic_DNA"/>
</dbReference>
<dbReference type="OrthoDB" id="4476188at2759"/>
<evidence type="ECO:0000259" key="2">
    <source>
        <dbReference type="Pfam" id="PF14200"/>
    </source>
</evidence>
<evidence type="ECO:0000256" key="1">
    <source>
        <dbReference type="SAM" id="Phobius"/>
    </source>
</evidence>
<reference evidence="3" key="1">
    <citation type="submission" date="2019-04" db="EMBL/GenBank/DDBJ databases">
        <title>Friends and foes A comparative genomics study of 23 Aspergillus species from section Flavi.</title>
        <authorList>
            <consortium name="DOE Joint Genome Institute"/>
            <person name="Kjaerbolling I."/>
            <person name="Vesth T."/>
            <person name="Frisvad J.C."/>
            <person name="Nybo J.L."/>
            <person name="Theobald S."/>
            <person name="Kildgaard S."/>
            <person name="Isbrandt T."/>
            <person name="Kuo A."/>
            <person name="Sato A."/>
            <person name="Lyhne E.K."/>
            <person name="Kogle M.E."/>
            <person name="Wiebenga A."/>
            <person name="Kun R.S."/>
            <person name="Lubbers R.J."/>
            <person name="Makela M.R."/>
            <person name="Barry K."/>
            <person name="Chovatia M."/>
            <person name="Clum A."/>
            <person name="Daum C."/>
            <person name="Haridas S."/>
            <person name="He G."/>
            <person name="LaButti K."/>
            <person name="Lipzen A."/>
            <person name="Mondo S."/>
            <person name="Riley R."/>
            <person name="Salamov A."/>
            <person name="Simmons B.A."/>
            <person name="Magnuson J.K."/>
            <person name="Henrissat B."/>
            <person name="Mortensen U.H."/>
            <person name="Larsen T.O."/>
            <person name="Devries R.P."/>
            <person name="Grigoriev I.V."/>
            <person name="Machida M."/>
            <person name="Baker S.E."/>
            <person name="Andersen M.R."/>
        </authorList>
    </citation>
    <scope>NUCLEOTIDE SEQUENCE</scope>
    <source>
        <strain evidence="3">CBS 117612</strain>
    </source>
</reference>